<dbReference type="RefSeq" id="XP_024707223.1">
    <property type="nucleotide sequence ID" value="XM_024848585.1"/>
</dbReference>
<sequence>MDAILRAPRVGLNRLERCRHLIIIVPPGFPRYYWALRHERSLASDSLFDFARRWPRIAAISSCFSLLASPFPPPFTLSLFSDRLLAARASSEGLTFNSKKFPFLHREKKKKEKYLGIRVR</sequence>
<comment type="caution">
    <text evidence="1">The sequence shown here is derived from an EMBL/GenBank/DDBJ whole genome shotgun (WGS) entry which is preliminary data.</text>
</comment>
<dbReference type="AlphaFoldDB" id="A0A2I2GGB0"/>
<dbReference type="Proteomes" id="UP000234275">
    <property type="component" value="Unassembled WGS sequence"/>
</dbReference>
<organism evidence="1 2">
    <name type="scientific">Aspergillus steynii IBT 23096</name>
    <dbReference type="NCBI Taxonomy" id="1392250"/>
    <lineage>
        <taxon>Eukaryota</taxon>
        <taxon>Fungi</taxon>
        <taxon>Dikarya</taxon>
        <taxon>Ascomycota</taxon>
        <taxon>Pezizomycotina</taxon>
        <taxon>Eurotiomycetes</taxon>
        <taxon>Eurotiomycetidae</taxon>
        <taxon>Eurotiales</taxon>
        <taxon>Aspergillaceae</taxon>
        <taxon>Aspergillus</taxon>
        <taxon>Aspergillus subgen. Circumdati</taxon>
    </lineage>
</organism>
<keyword evidence="2" id="KW-1185">Reference proteome</keyword>
<evidence type="ECO:0000313" key="1">
    <source>
        <dbReference type="EMBL" id="PLB51921.1"/>
    </source>
</evidence>
<accession>A0A2I2GGB0</accession>
<gene>
    <name evidence="1" type="ORF">P170DRAFT_433825</name>
</gene>
<protein>
    <submittedName>
        <fullName evidence="1">Uncharacterized protein</fullName>
    </submittedName>
</protein>
<name>A0A2I2GGB0_9EURO</name>
<dbReference type="GeneID" id="36556284"/>
<reference evidence="1 2" key="1">
    <citation type="submission" date="2016-12" db="EMBL/GenBank/DDBJ databases">
        <title>The genomes of Aspergillus section Nigri reveals drivers in fungal speciation.</title>
        <authorList>
            <consortium name="DOE Joint Genome Institute"/>
            <person name="Vesth T.C."/>
            <person name="Nybo J."/>
            <person name="Theobald S."/>
            <person name="Brandl J."/>
            <person name="Frisvad J.C."/>
            <person name="Nielsen K.F."/>
            <person name="Lyhne E.K."/>
            <person name="Kogle M.E."/>
            <person name="Kuo A."/>
            <person name="Riley R."/>
            <person name="Clum A."/>
            <person name="Nolan M."/>
            <person name="Lipzen A."/>
            <person name="Salamov A."/>
            <person name="Henrissat B."/>
            <person name="Wiebenga A."/>
            <person name="De Vries R.P."/>
            <person name="Grigoriev I.V."/>
            <person name="Mortensen U.H."/>
            <person name="Andersen M.R."/>
            <person name="Baker S.E."/>
        </authorList>
    </citation>
    <scope>NUCLEOTIDE SEQUENCE [LARGE SCALE GENOMIC DNA]</scope>
    <source>
        <strain evidence="1 2">IBT 23096</strain>
    </source>
</reference>
<proteinExistence type="predicted"/>
<dbReference type="EMBL" id="MSFO01000002">
    <property type="protein sequence ID" value="PLB51921.1"/>
    <property type="molecule type" value="Genomic_DNA"/>
</dbReference>
<dbReference type="VEuPathDB" id="FungiDB:P170DRAFT_433825"/>
<evidence type="ECO:0000313" key="2">
    <source>
        <dbReference type="Proteomes" id="UP000234275"/>
    </source>
</evidence>
<feature type="non-terminal residue" evidence="1">
    <location>
        <position position="120"/>
    </location>
</feature>